<evidence type="ECO:0000259" key="1">
    <source>
        <dbReference type="Pfam" id="PF13847"/>
    </source>
</evidence>
<dbReference type="GO" id="GO:0032259">
    <property type="term" value="P:methylation"/>
    <property type="evidence" value="ECO:0007669"/>
    <property type="project" value="UniProtKB-KW"/>
</dbReference>
<feature type="domain" description="Methyltransferase" evidence="1">
    <location>
        <begin position="41"/>
        <end position="192"/>
    </location>
</feature>
<evidence type="ECO:0000313" key="4">
    <source>
        <dbReference type="Proteomes" id="UP000248798"/>
    </source>
</evidence>
<dbReference type="PANTHER" id="PTHR47739">
    <property type="entry name" value="TRNA1(VAL) (ADENINE(37)-N6)-METHYLTRANSFERASE"/>
    <property type="match status" value="1"/>
</dbReference>
<dbReference type="Proteomes" id="UP000293902">
    <property type="component" value="Chromosome"/>
</dbReference>
<dbReference type="Pfam" id="PF13847">
    <property type="entry name" value="Methyltransf_31"/>
    <property type="match status" value="1"/>
</dbReference>
<evidence type="ECO:0000313" key="3">
    <source>
        <dbReference type="EMBL" id="RAM01971.1"/>
    </source>
</evidence>
<dbReference type="PROSITE" id="PS00092">
    <property type="entry name" value="N6_MTASE"/>
    <property type="match status" value="1"/>
</dbReference>
<dbReference type="CDD" id="cd02440">
    <property type="entry name" value="AdoMet_MTases"/>
    <property type="match status" value="1"/>
</dbReference>
<dbReference type="GO" id="GO:0008757">
    <property type="term" value="F:S-adenosylmethionine-dependent methyltransferase activity"/>
    <property type="evidence" value="ECO:0007669"/>
    <property type="project" value="UniProtKB-ARBA"/>
</dbReference>
<sequence length="241" mass="27113">MEKYTTDRFFGGKLSVLQPTKGYRYSMDPFVLCSQVPPVCSGDRILDVGCGCGIIPVILGYCFPQSHITGVEIQNKLAEIALKNIINNKLAQTVSIINEDIKHINPESTNGPFDLILSNPPYKKQNTGRLNPDLQKAIARHEITINIQSLAAKAETLLRHKGRFMIIFPSERLIDIEQAVQATSIYPEWIRYIHTGQKKIPKRVIFSGRKNIAARRRILPPIYLSSENIANMDILSNCINP</sequence>
<dbReference type="Gene3D" id="3.40.50.150">
    <property type="entry name" value="Vaccinia Virus protein VP39"/>
    <property type="match status" value="1"/>
</dbReference>
<dbReference type="GO" id="GO:0003676">
    <property type="term" value="F:nucleic acid binding"/>
    <property type="evidence" value="ECO:0007669"/>
    <property type="project" value="InterPro"/>
</dbReference>
<dbReference type="InterPro" id="IPR029063">
    <property type="entry name" value="SAM-dependent_MTases_sf"/>
</dbReference>
<evidence type="ECO:0000313" key="5">
    <source>
        <dbReference type="Proteomes" id="UP000293902"/>
    </source>
</evidence>
<name>A0A328FBF4_9BACT</name>
<dbReference type="OrthoDB" id="5489421at2"/>
<proteinExistence type="predicted"/>
<dbReference type="InterPro" id="IPR002052">
    <property type="entry name" value="DNA_methylase_N6_adenine_CS"/>
</dbReference>
<accession>A0A328FBF4</accession>
<dbReference type="Proteomes" id="UP000248798">
    <property type="component" value="Unassembled WGS sequence"/>
</dbReference>
<keyword evidence="3" id="KW-0808">Transferase</keyword>
<reference evidence="3 4" key="1">
    <citation type="submission" date="2018-06" db="EMBL/GenBank/DDBJ databases">
        <title>Complete Genome Sequence of Desulfobacter hydrogenophilus (DSM3380).</title>
        <authorList>
            <person name="Marietou A."/>
            <person name="Schreiber L."/>
            <person name="Marshall I."/>
            <person name="Jorgensen B."/>
        </authorList>
    </citation>
    <scope>NUCLEOTIDE SEQUENCE [LARGE SCALE GENOMIC DNA]</scope>
    <source>
        <strain evidence="3 4">DSM 3380</strain>
    </source>
</reference>
<dbReference type="InterPro" id="IPR025714">
    <property type="entry name" value="Methyltranfer_dom"/>
</dbReference>
<dbReference type="GO" id="GO:0008170">
    <property type="term" value="F:N-methyltransferase activity"/>
    <property type="evidence" value="ECO:0007669"/>
    <property type="project" value="UniProtKB-ARBA"/>
</dbReference>
<dbReference type="AlphaFoldDB" id="A0A328FBF4"/>
<protein>
    <submittedName>
        <fullName evidence="2">Methyltransferase domain-containing protein</fullName>
    </submittedName>
    <submittedName>
        <fullName evidence="3">SAM-dependent methyltransferase</fullName>
    </submittedName>
</protein>
<organism evidence="3 4">
    <name type="scientific">Desulfobacter hydrogenophilus</name>
    <dbReference type="NCBI Taxonomy" id="2291"/>
    <lineage>
        <taxon>Bacteria</taxon>
        <taxon>Pseudomonadati</taxon>
        <taxon>Thermodesulfobacteriota</taxon>
        <taxon>Desulfobacteria</taxon>
        <taxon>Desulfobacterales</taxon>
        <taxon>Desulfobacteraceae</taxon>
        <taxon>Desulfobacter</taxon>
    </lineage>
</organism>
<dbReference type="PANTHER" id="PTHR47739:SF1">
    <property type="entry name" value="TRNA1(VAL) (ADENINE(37)-N6)-METHYLTRANSFERASE"/>
    <property type="match status" value="1"/>
</dbReference>
<dbReference type="EMBL" id="CP036313">
    <property type="protein sequence ID" value="QBH11472.1"/>
    <property type="molecule type" value="Genomic_DNA"/>
</dbReference>
<reference evidence="2 5" key="2">
    <citation type="submission" date="2019-02" db="EMBL/GenBank/DDBJ databases">
        <title>Complete genome sequence of Desulfobacter hydrogenophilus AcRS1.</title>
        <authorList>
            <person name="Marietou A."/>
            <person name="Lund M.B."/>
            <person name="Marshall I.P.G."/>
            <person name="Schreiber L."/>
            <person name="Jorgensen B."/>
        </authorList>
    </citation>
    <scope>NUCLEOTIDE SEQUENCE [LARGE SCALE GENOMIC DNA]</scope>
    <source>
        <strain evidence="2 5">AcRS1</strain>
    </source>
</reference>
<keyword evidence="3" id="KW-0489">Methyltransferase</keyword>
<evidence type="ECO:0000313" key="2">
    <source>
        <dbReference type="EMBL" id="QBH11472.1"/>
    </source>
</evidence>
<dbReference type="SUPFAM" id="SSF53335">
    <property type="entry name" value="S-adenosyl-L-methionine-dependent methyltransferases"/>
    <property type="match status" value="1"/>
</dbReference>
<dbReference type="EMBL" id="QLNI01000020">
    <property type="protein sequence ID" value="RAM01971.1"/>
    <property type="molecule type" value="Genomic_DNA"/>
</dbReference>
<keyword evidence="5" id="KW-1185">Reference proteome</keyword>
<gene>
    <name evidence="3" type="ORF">DO021_11045</name>
    <name evidence="2" type="ORF">EYB58_00150</name>
</gene>
<dbReference type="InterPro" id="IPR050210">
    <property type="entry name" value="tRNA_Adenine-N(6)_MTase"/>
</dbReference>